<gene>
    <name evidence="1" type="ORF">FKY71_11505</name>
</gene>
<comment type="caution">
    <text evidence="1">The sequence shown here is derived from an EMBL/GenBank/DDBJ whole genome shotgun (WGS) entry which is preliminary data.</text>
</comment>
<evidence type="ECO:0000313" key="1">
    <source>
        <dbReference type="EMBL" id="TQE98881.1"/>
    </source>
</evidence>
<protein>
    <submittedName>
        <fullName evidence="1">Uncharacterized protein</fullName>
    </submittedName>
</protein>
<reference evidence="1 2" key="1">
    <citation type="submission" date="2019-06" db="EMBL/GenBank/DDBJ databases">
        <title>Metagenome assembled Genome of Spiribacter salinus SL48-SHIP from the microbial mat of Salt Lake 48 (Novosibirsk region, Russia).</title>
        <authorList>
            <person name="Shipova A."/>
            <person name="Rozanov A.S."/>
            <person name="Bryanskaya A.V."/>
            <person name="Peltek S.E."/>
        </authorList>
    </citation>
    <scope>NUCLEOTIDE SEQUENCE [LARGE SCALE GENOMIC DNA]</scope>
    <source>
        <strain evidence="1">SL48-SHIP-2</strain>
    </source>
</reference>
<sequence length="62" mass="6712">MLLNMKLPSLKIISVRDACNAALPGLKKNEAMKHYAAAEEARGAMKEAESNRELDAATQALL</sequence>
<accession>A0A540VQ32</accession>
<dbReference type="EMBL" id="VIFK01000120">
    <property type="protein sequence ID" value="TQE98881.1"/>
    <property type="molecule type" value="Genomic_DNA"/>
</dbReference>
<dbReference type="Proteomes" id="UP000315400">
    <property type="component" value="Unassembled WGS sequence"/>
</dbReference>
<dbReference type="AlphaFoldDB" id="A0A540VQ32"/>
<organism evidence="1 2">
    <name type="scientific">Spiribacter salinus</name>
    <dbReference type="NCBI Taxonomy" id="1335746"/>
    <lineage>
        <taxon>Bacteria</taxon>
        <taxon>Pseudomonadati</taxon>
        <taxon>Pseudomonadota</taxon>
        <taxon>Gammaproteobacteria</taxon>
        <taxon>Chromatiales</taxon>
        <taxon>Ectothiorhodospiraceae</taxon>
        <taxon>Spiribacter</taxon>
    </lineage>
</organism>
<proteinExistence type="predicted"/>
<name>A0A540VQ32_9GAMM</name>
<evidence type="ECO:0000313" key="2">
    <source>
        <dbReference type="Proteomes" id="UP000315400"/>
    </source>
</evidence>